<evidence type="ECO:0000256" key="2">
    <source>
        <dbReference type="ARBA" id="ARBA00022491"/>
    </source>
</evidence>
<dbReference type="Proteomes" id="UP000269591">
    <property type="component" value="Unassembled WGS sequence"/>
</dbReference>
<dbReference type="InterPro" id="IPR036388">
    <property type="entry name" value="WH-like_DNA-bd_sf"/>
</dbReference>
<dbReference type="PANTHER" id="PTHR33202:SF22">
    <property type="entry name" value="HYDROGEN PEROXIDE SENSITIVE REPRESSOR"/>
    <property type="match status" value="1"/>
</dbReference>
<dbReference type="InterPro" id="IPR043135">
    <property type="entry name" value="Fur_C"/>
</dbReference>
<dbReference type="GO" id="GO:1900376">
    <property type="term" value="P:regulation of secondary metabolite biosynthetic process"/>
    <property type="evidence" value="ECO:0007669"/>
    <property type="project" value="TreeGrafter"/>
</dbReference>
<keyword evidence="2" id="KW-0678">Repressor</keyword>
<dbReference type="GO" id="GO:0003700">
    <property type="term" value="F:DNA-binding transcription factor activity"/>
    <property type="evidence" value="ECO:0007669"/>
    <property type="project" value="InterPro"/>
</dbReference>
<dbReference type="OrthoDB" id="5242893at2"/>
<evidence type="ECO:0000256" key="5">
    <source>
        <dbReference type="ARBA" id="ARBA00023125"/>
    </source>
</evidence>
<feature type="binding site" evidence="7">
    <location>
        <position position="86"/>
    </location>
    <ligand>
        <name>Zn(2+)</name>
        <dbReference type="ChEBI" id="CHEBI:29105"/>
    </ligand>
</feature>
<evidence type="ECO:0000256" key="1">
    <source>
        <dbReference type="ARBA" id="ARBA00007957"/>
    </source>
</evidence>
<comment type="similarity">
    <text evidence="1">Belongs to the Fur family.</text>
</comment>
<reference evidence="9" key="1">
    <citation type="submission" date="2018-05" db="EMBL/GenBank/DDBJ databases">
        <title>Genome Sequencing of selected type strains of the family Eggerthellaceae.</title>
        <authorList>
            <person name="Danylec N."/>
            <person name="Stoll D.A."/>
            <person name="Doetsch A."/>
            <person name="Huch M."/>
        </authorList>
    </citation>
    <scope>NUCLEOTIDE SEQUENCE [LARGE SCALE GENOMIC DNA]</scope>
    <source>
        <strain evidence="9">DSM 24851</strain>
    </source>
</reference>
<dbReference type="InterPro" id="IPR002481">
    <property type="entry name" value="FUR"/>
</dbReference>
<keyword evidence="6" id="KW-0804">Transcription</keyword>
<accession>A0A3N0B5T6</accession>
<feature type="binding site" evidence="7">
    <location>
        <position position="125"/>
    </location>
    <ligand>
        <name>Zn(2+)</name>
        <dbReference type="ChEBI" id="CHEBI:29105"/>
    </ligand>
</feature>
<organism evidence="8 9">
    <name type="scientific">Slackia equolifaciens</name>
    <dbReference type="NCBI Taxonomy" id="498718"/>
    <lineage>
        <taxon>Bacteria</taxon>
        <taxon>Bacillati</taxon>
        <taxon>Actinomycetota</taxon>
        <taxon>Coriobacteriia</taxon>
        <taxon>Eggerthellales</taxon>
        <taxon>Eggerthellaceae</taxon>
        <taxon>Slackia</taxon>
    </lineage>
</organism>
<dbReference type="EMBL" id="QIBX01000001">
    <property type="protein sequence ID" value="RNL42099.1"/>
    <property type="molecule type" value="Genomic_DNA"/>
</dbReference>
<dbReference type="GO" id="GO:0008270">
    <property type="term" value="F:zinc ion binding"/>
    <property type="evidence" value="ECO:0007669"/>
    <property type="project" value="TreeGrafter"/>
</dbReference>
<keyword evidence="3 7" id="KW-0862">Zinc</keyword>
<feature type="binding site" evidence="7">
    <location>
        <position position="83"/>
    </location>
    <ligand>
        <name>Zn(2+)</name>
        <dbReference type="ChEBI" id="CHEBI:29105"/>
    </ligand>
</feature>
<dbReference type="AlphaFoldDB" id="A0A3N0B5T6"/>
<dbReference type="SUPFAM" id="SSF46785">
    <property type="entry name" value="Winged helix' DNA-binding domain"/>
    <property type="match status" value="1"/>
</dbReference>
<evidence type="ECO:0000256" key="7">
    <source>
        <dbReference type="PIRSR" id="PIRSR602481-1"/>
    </source>
</evidence>
<keyword evidence="7" id="KW-0479">Metal-binding</keyword>
<feature type="binding site" evidence="7">
    <location>
        <position position="122"/>
    </location>
    <ligand>
        <name>Zn(2+)</name>
        <dbReference type="ChEBI" id="CHEBI:29105"/>
    </ligand>
</feature>
<dbReference type="GO" id="GO:0045892">
    <property type="term" value="P:negative regulation of DNA-templated transcription"/>
    <property type="evidence" value="ECO:0007669"/>
    <property type="project" value="TreeGrafter"/>
</dbReference>
<protein>
    <submittedName>
        <fullName evidence="8">Transcriptional repressor</fullName>
    </submittedName>
</protein>
<keyword evidence="9" id="KW-1185">Reference proteome</keyword>
<evidence type="ECO:0000256" key="4">
    <source>
        <dbReference type="ARBA" id="ARBA00023015"/>
    </source>
</evidence>
<dbReference type="Pfam" id="PF01475">
    <property type="entry name" value="FUR"/>
    <property type="match status" value="1"/>
</dbReference>
<keyword evidence="4" id="KW-0805">Transcription regulation</keyword>
<evidence type="ECO:0000256" key="6">
    <source>
        <dbReference type="ARBA" id="ARBA00023163"/>
    </source>
</evidence>
<proteinExistence type="inferred from homology"/>
<dbReference type="Gene3D" id="1.10.10.10">
    <property type="entry name" value="Winged helix-like DNA-binding domain superfamily/Winged helix DNA-binding domain"/>
    <property type="match status" value="1"/>
</dbReference>
<evidence type="ECO:0000256" key="3">
    <source>
        <dbReference type="ARBA" id="ARBA00022833"/>
    </source>
</evidence>
<evidence type="ECO:0000313" key="9">
    <source>
        <dbReference type="Proteomes" id="UP000269591"/>
    </source>
</evidence>
<dbReference type="InterPro" id="IPR036390">
    <property type="entry name" value="WH_DNA-bd_sf"/>
</dbReference>
<name>A0A3N0B5T6_9ACTN</name>
<dbReference type="RefSeq" id="WP_123207958.1">
    <property type="nucleotide sequence ID" value="NZ_JBHTHO010000008.1"/>
</dbReference>
<sequence length="146" mass="15771">MNTNKRNTIQRSLVLDAVRSMHNHPTSAEVYECVREHHPSISRATVYRNLAVLSESGEIKRVKVPGGADHYDYREDPHFHGVCRECGAVCDIEIPGGVSAFEGLSSRSFQVEECSVVFTGLCEACAAKHADAANPSAVAGNSAKQG</sequence>
<gene>
    <name evidence="8" type="ORF">DMP06_01440</name>
</gene>
<dbReference type="CDD" id="cd07153">
    <property type="entry name" value="Fur_like"/>
    <property type="match status" value="1"/>
</dbReference>
<keyword evidence="5" id="KW-0238">DNA-binding</keyword>
<comment type="caution">
    <text evidence="8">The sequence shown here is derived from an EMBL/GenBank/DDBJ whole genome shotgun (WGS) entry which is preliminary data.</text>
</comment>
<comment type="cofactor">
    <cofactor evidence="7">
        <name>Zn(2+)</name>
        <dbReference type="ChEBI" id="CHEBI:29105"/>
    </cofactor>
    <text evidence="7">Binds 1 zinc ion per subunit.</text>
</comment>
<dbReference type="GO" id="GO:0000976">
    <property type="term" value="F:transcription cis-regulatory region binding"/>
    <property type="evidence" value="ECO:0007669"/>
    <property type="project" value="TreeGrafter"/>
</dbReference>
<dbReference type="Gene3D" id="3.30.1490.190">
    <property type="match status" value="1"/>
</dbReference>
<dbReference type="PANTHER" id="PTHR33202">
    <property type="entry name" value="ZINC UPTAKE REGULATION PROTEIN"/>
    <property type="match status" value="1"/>
</dbReference>
<evidence type="ECO:0000313" key="8">
    <source>
        <dbReference type="EMBL" id="RNL42099.1"/>
    </source>
</evidence>